<name>A0A4R9LZQ3_9LEPT</name>
<dbReference type="PANTHER" id="PTHR48111:SF1">
    <property type="entry name" value="TWO-COMPONENT RESPONSE REGULATOR ORR33"/>
    <property type="match status" value="1"/>
</dbReference>
<dbReference type="Proteomes" id="UP000298058">
    <property type="component" value="Unassembled WGS sequence"/>
</dbReference>
<dbReference type="Gene3D" id="3.40.50.2300">
    <property type="match status" value="1"/>
</dbReference>
<evidence type="ECO:0000256" key="6">
    <source>
        <dbReference type="PROSITE-ProRule" id="PRU00169"/>
    </source>
</evidence>
<keyword evidence="2" id="KW-0902">Two-component regulatory system</keyword>
<dbReference type="PROSITE" id="PS50110">
    <property type="entry name" value="RESPONSE_REGULATORY"/>
    <property type="match status" value="1"/>
</dbReference>
<comment type="caution">
    <text evidence="8">The sequence shown here is derived from an EMBL/GenBank/DDBJ whole genome shotgun (WGS) entry which is preliminary data.</text>
</comment>
<dbReference type="RefSeq" id="WP_135759762.1">
    <property type="nucleotide sequence ID" value="NZ_RQHW01000023.1"/>
</dbReference>
<dbReference type="OrthoDB" id="342399at2"/>
<dbReference type="GO" id="GO:0005829">
    <property type="term" value="C:cytosol"/>
    <property type="evidence" value="ECO:0007669"/>
    <property type="project" value="TreeGrafter"/>
</dbReference>
<dbReference type="SMART" id="SM00448">
    <property type="entry name" value="REC"/>
    <property type="match status" value="1"/>
</dbReference>
<dbReference type="InterPro" id="IPR011006">
    <property type="entry name" value="CheY-like_superfamily"/>
</dbReference>
<dbReference type="InterPro" id="IPR001789">
    <property type="entry name" value="Sig_transdc_resp-reg_receiver"/>
</dbReference>
<evidence type="ECO:0000313" key="9">
    <source>
        <dbReference type="Proteomes" id="UP000298058"/>
    </source>
</evidence>
<dbReference type="GO" id="GO:0006355">
    <property type="term" value="P:regulation of DNA-templated transcription"/>
    <property type="evidence" value="ECO:0007669"/>
    <property type="project" value="TreeGrafter"/>
</dbReference>
<keyword evidence="4" id="KW-0238">DNA-binding</keyword>
<dbReference type="AlphaFoldDB" id="A0A4R9LZQ3"/>
<reference evidence="8" key="1">
    <citation type="journal article" date="2019" name="PLoS Negl. Trop. Dis.">
        <title>Revisiting the worldwide diversity of Leptospira species in the environment.</title>
        <authorList>
            <person name="Vincent A.T."/>
            <person name="Schiettekatte O."/>
            <person name="Bourhy P."/>
            <person name="Veyrier F.J."/>
            <person name="Picardeau M."/>
        </authorList>
    </citation>
    <scope>NUCLEOTIDE SEQUENCE [LARGE SCALE GENOMIC DNA]</scope>
    <source>
        <strain evidence="8">201300427</strain>
    </source>
</reference>
<sequence>MKKVYKVLLAEDDDSSAKLLIHTLERYNFSVTHVTDGMAALTKIRSNTFDLVISDIMMPYLDGLAFLEKAKDFIKSTPVIMLTSVGEKDQILRAAYSKVSGYLLKPISTTSLMEKIQSVLHLTPDMIIDKKGLSLTVKVTELSISEALMEVSGCPPKKGADEIYDKFHHFLAGRGTFSNLRMNLDTNFFYEGNALQILDDLIGKIVKSTNIRTSSIFIDSGFFKETVIDLAKYSYLDHANIISK</sequence>
<evidence type="ECO:0000256" key="3">
    <source>
        <dbReference type="ARBA" id="ARBA00023015"/>
    </source>
</evidence>
<keyword evidence="5" id="KW-0804">Transcription</keyword>
<organism evidence="8 9">
    <name type="scientific">Leptospira idonii</name>
    <dbReference type="NCBI Taxonomy" id="1193500"/>
    <lineage>
        <taxon>Bacteria</taxon>
        <taxon>Pseudomonadati</taxon>
        <taxon>Spirochaetota</taxon>
        <taxon>Spirochaetia</taxon>
        <taxon>Leptospirales</taxon>
        <taxon>Leptospiraceae</taxon>
        <taxon>Leptospira</taxon>
    </lineage>
</organism>
<evidence type="ECO:0000256" key="4">
    <source>
        <dbReference type="ARBA" id="ARBA00023125"/>
    </source>
</evidence>
<dbReference type="CDD" id="cd00156">
    <property type="entry name" value="REC"/>
    <property type="match status" value="1"/>
</dbReference>
<dbReference type="SUPFAM" id="SSF52172">
    <property type="entry name" value="CheY-like"/>
    <property type="match status" value="1"/>
</dbReference>
<proteinExistence type="predicted"/>
<feature type="modified residue" description="4-aspartylphosphate" evidence="6">
    <location>
        <position position="55"/>
    </location>
</feature>
<feature type="domain" description="Response regulatory" evidence="7">
    <location>
        <begin position="6"/>
        <end position="120"/>
    </location>
</feature>
<evidence type="ECO:0000313" key="8">
    <source>
        <dbReference type="EMBL" id="TGN19860.1"/>
    </source>
</evidence>
<dbReference type="InterPro" id="IPR039420">
    <property type="entry name" value="WalR-like"/>
</dbReference>
<dbReference type="GO" id="GO:0000976">
    <property type="term" value="F:transcription cis-regulatory region binding"/>
    <property type="evidence" value="ECO:0007669"/>
    <property type="project" value="TreeGrafter"/>
</dbReference>
<protein>
    <submittedName>
        <fullName evidence="8">Response regulator</fullName>
    </submittedName>
</protein>
<dbReference type="PANTHER" id="PTHR48111">
    <property type="entry name" value="REGULATOR OF RPOS"/>
    <property type="match status" value="1"/>
</dbReference>
<evidence type="ECO:0000256" key="2">
    <source>
        <dbReference type="ARBA" id="ARBA00023012"/>
    </source>
</evidence>
<evidence type="ECO:0000256" key="5">
    <source>
        <dbReference type="ARBA" id="ARBA00023163"/>
    </source>
</evidence>
<dbReference type="EMBL" id="RQHW01000023">
    <property type="protein sequence ID" value="TGN19860.1"/>
    <property type="molecule type" value="Genomic_DNA"/>
</dbReference>
<keyword evidence="3" id="KW-0805">Transcription regulation</keyword>
<keyword evidence="1 6" id="KW-0597">Phosphoprotein</keyword>
<keyword evidence="9" id="KW-1185">Reference proteome</keyword>
<evidence type="ECO:0000259" key="7">
    <source>
        <dbReference type="PROSITE" id="PS50110"/>
    </source>
</evidence>
<dbReference type="Pfam" id="PF00072">
    <property type="entry name" value="Response_reg"/>
    <property type="match status" value="1"/>
</dbReference>
<accession>A0A4R9LZQ3</accession>
<dbReference type="GO" id="GO:0000156">
    <property type="term" value="F:phosphorelay response regulator activity"/>
    <property type="evidence" value="ECO:0007669"/>
    <property type="project" value="TreeGrafter"/>
</dbReference>
<gene>
    <name evidence="8" type="ORF">EHS15_06570</name>
</gene>
<dbReference type="GO" id="GO:0032993">
    <property type="term" value="C:protein-DNA complex"/>
    <property type="evidence" value="ECO:0007669"/>
    <property type="project" value="TreeGrafter"/>
</dbReference>
<evidence type="ECO:0000256" key="1">
    <source>
        <dbReference type="ARBA" id="ARBA00022553"/>
    </source>
</evidence>